<dbReference type="EMBL" id="JALNMH010000011">
    <property type="protein sequence ID" value="MCK7594661.1"/>
    <property type="molecule type" value="Genomic_DNA"/>
</dbReference>
<organism evidence="1 2">
    <name type="scientific">Pseudomarimonas salicorniae</name>
    <dbReference type="NCBI Taxonomy" id="2933270"/>
    <lineage>
        <taxon>Bacteria</taxon>
        <taxon>Pseudomonadati</taxon>
        <taxon>Pseudomonadota</taxon>
        <taxon>Gammaproteobacteria</taxon>
        <taxon>Lysobacterales</taxon>
        <taxon>Lysobacteraceae</taxon>
        <taxon>Pseudomarimonas</taxon>
    </lineage>
</organism>
<gene>
    <name evidence="1" type="ORF">M0G41_13390</name>
</gene>
<evidence type="ECO:0000313" key="2">
    <source>
        <dbReference type="Proteomes" id="UP001431449"/>
    </source>
</evidence>
<dbReference type="RefSeq" id="WP_248210232.1">
    <property type="nucleotide sequence ID" value="NZ_JALNMH010000011.1"/>
</dbReference>
<evidence type="ECO:0000313" key="1">
    <source>
        <dbReference type="EMBL" id="MCK7594661.1"/>
    </source>
</evidence>
<comment type="caution">
    <text evidence="1">The sequence shown here is derived from an EMBL/GenBank/DDBJ whole genome shotgun (WGS) entry which is preliminary data.</text>
</comment>
<proteinExistence type="predicted"/>
<reference evidence="1" key="1">
    <citation type="submission" date="2022-04" db="EMBL/GenBank/DDBJ databases">
        <title>Lysobacter sp. CAU 1642 isolated from sea sand.</title>
        <authorList>
            <person name="Kim W."/>
        </authorList>
    </citation>
    <scope>NUCLEOTIDE SEQUENCE</scope>
    <source>
        <strain evidence="1">CAU 1642</strain>
    </source>
</reference>
<evidence type="ECO:0008006" key="3">
    <source>
        <dbReference type="Google" id="ProtNLM"/>
    </source>
</evidence>
<dbReference type="Proteomes" id="UP001431449">
    <property type="component" value="Unassembled WGS sequence"/>
</dbReference>
<sequence>MNDYVLLMYDDVTDQAASEDSDAWARYLSALRGSGCFEGGSSIGRGLSFKRGRPTQAASVNISGFIRVRAETLEAAARWVEGNPVHDAGGTVEVRDLPRD</sequence>
<keyword evidence="2" id="KW-1185">Reference proteome</keyword>
<name>A0ABT0GJD7_9GAMM</name>
<accession>A0ABT0GJD7</accession>
<protein>
    <recommendedName>
        <fullName evidence="3">YCII-related domain-containing protein</fullName>
    </recommendedName>
</protein>